<keyword evidence="2" id="KW-1185">Reference proteome</keyword>
<dbReference type="InterPro" id="IPR008983">
    <property type="entry name" value="Tumour_necrosis_fac-like_dom"/>
</dbReference>
<gene>
    <name evidence="1" type="ORF">PQ477_15865</name>
</gene>
<sequence length="324" mass="36579">MERMYFFDSTETDERIYQAADFARFHAQIIGNGVSNTENMADLAVTSRSNMGVALGTGYMFARGYMYENDTSLTLTHAIADSQNDRIDRIVIRFDLNPSERRIYAYIKRGTPASNPVAPGMTRNEYIFEMSVARVRIPAGKSFIEQSQITDERQNQSVCGYILLHNIYRGLYINEKGMVTMPNQSYVEMSHNVNLTVGGQSGSGYVQTNVPIVPTIDKQSEISAQQFTPKADGVYQFNFHVAFEDSMRTTEKIEAYLVINDRNNFADRVYLFNRSGTGFQDMHSFGSGIKQLNAGDKVRVVVATRDFGGSRVSHYRRLSITKIS</sequence>
<evidence type="ECO:0000313" key="2">
    <source>
        <dbReference type="Proteomes" id="UP001215143"/>
    </source>
</evidence>
<proteinExistence type="predicted"/>
<dbReference type="Gene3D" id="2.60.120.40">
    <property type="match status" value="1"/>
</dbReference>
<protein>
    <recommendedName>
        <fullName evidence="3">C1q domain-containing protein</fullName>
    </recommendedName>
</protein>
<reference evidence="1 2" key="1">
    <citation type="submission" date="2023-02" db="EMBL/GenBank/DDBJ databases">
        <authorList>
            <person name="Liu G."/>
        </authorList>
    </citation>
    <scope>NUCLEOTIDE SEQUENCE [LARGE SCALE GENOMIC DNA]</scope>
    <source>
        <strain evidence="1 2">DSM 23008</strain>
    </source>
</reference>
<dbReference type="SUPFAM" id="SSF49842">
    <property type="entry name" value="TNF-like"/>
    <property type="match status" value="1"/>
</dbReference>
<dbReference type="EMBL" id="CP117834">
    <property type="protein sequence ID" value="WDF02963.1"/>
    <property type="molecule type" value="Genomic_DNA"/>
</dbReference>
<dbReference type="Proteomes" id="UP001215143">
    <property type="component" value="Chromosome"/>
</dbReference>
<organism evidence="1 2">
    <name type="scientific">Shouchella hunanensis</name>
    <dbReference type="NCBI Taxonomy" id="766894"/>
    <lineage>
        <taxon>Bacteria</taxon>
        <taxon>Bacillati</taxon>
        <taxon>Bacillota</taxon>
        <taxon>Bacilli</taxon>
        <taxon>Bacillales</taxon>
        <taxon>Bacillaceae</taxon>
        <taxon>Shouchella</taxon>
    </lineage>
</organism>
<name>A0ABY7W211_9BACI</name>
<evidence type="ECO:0000313" key="1">
    <source>
        <dbReference type="EMBL" id="WDF02963.1"/>
    </source>
</evidence>
<accession>A0ABY7W211</accession>
<evidence type="ECO:0008006" key="3">
    <source>
        <dbReference type="Google" id="ProtNLM"/>
    </source>
</evidence>
<dbReference type="RefSeq" id="WP_274272470.1">
    <property type="nucleotide sequence ID" value="NZ_CP117834.1"/>
</dbReference>